<dbReference type="EMBL" id="OU015568">
    <property type="protein sequence ID" value="CAG5088088.1"/>
    <property type="molecule type" value="Genomic_DNA"/>
</dbReference>
<dbReference type="SMART" id="SM00116">
    <property type="entry name" value="CBS"/>
    <property type="match status" value="1"/>
</dbReference>
<dbReference type="Pfam" id="PF00478">
    <property type="entry name" value="IMPDH"/>
    <property type="match status" value="1"/>
</dbReference>
<dbReference type="InterPro" id="IPR005990">
    <property type="entry name" value="IMP_DH"/>
</dbReference>
<keyword evidence="8" id="KW-1185">Reference proteome</keyword>
<name>A0ABN7RXH1_OIKDI</name>
<sequence length="96" mass="10722">MDTVTEWEMAIAMALMGGIGIIHSNNNAEEQASHVRRVKKYEQGFINNPVTLRPTDTVRDLLETKAKHGFSGIPITESNEKHSKLLGLVTSRDIDF</sequence>
<comment type="similarity">
    <text evidence="1">Belongs to the IMPDH/GMPR family.</text>
</comment>
<evidence type="ECO:0000256" key="4">
    <source>
        <dbReference type="ARBA" id="ARBA00023122"/>
    </source>
</evidence>
<reference evidence="7 8" key="1">
    <citation type="submission" date="2021-04" db="EMBL/GenBank/DDBJ databases">
        <authorList>
            <person name="Bliznina A."/>
        </authorList>
    </citation>
    <scope>NUCLEOTIDE SEQUENCE [LARGE SCALE GENOMIC DNA]</scope>
</reference>
<protein>
    <submittedName>
        <fullName evidence="7">Oidioi.mRNA.OKI2018_I69.PAR.g11726.t1.cds</fullName>
    </submittedName>
</protein>
<evidence type="ECO:0000256" key="3">
    <source>
        <dbReference type="ARBA" id="ARBA00023002"/>
    </source>
</evidence>
<dbReference type="InterPro" id="IPR000644">
    <property type="entry name" value="CBS_dom"/>
</dbReference>
<evidence type="ECO:0000313" key="8">
    <source>
        <dbReference type="Proteomes" id="UP001158576"/>
    </source>
</evidence>
<dbReference type="Proteomes" id="UP001158576">
    <property type="component" value="Chromosome PAR"/>
</dbReference>
<dbReference type="SUPFAM" id="SSF51395">
    <property type="entry name" value="FMN-linked oxidoreductases"/>
    <property type="match status" value="1"/>
</dbReference>
<keyword evidence="3" id="KW-0560">Oxidoreductase</keyword>
<dbReference type="PANTHER" id="PTHR11911">
    <property type="entry name" value="INOSINE-5-MONOPHOSPHATE DEHYDROGENASE RELATED"/>
    <property type="match status" value="1"/>
</dbReference>
<dbReference type="CDD" id="cd04601">
    <property type="entry name" value="CBS_pair_IMPDH"/>
    <property type="match status" value="1"/>
</dbReference>
<organism evidence="7 8">
    <name type="scientific">Oikopleura dioica</name>
    <name type="common">Tunicate</name>
    <dbReference type="NCBI Taxonomy" id="34765"/>
    <lineage>
        <taxon>Eukaryota</taxon>
        <taxon>Metazoa</taxon>
        <taxon>Chordata</taxon>
        <taxon>Tunicata</taxon>
        <taxon>Appendicularia</taxon>
        <taxon>Copelata</taxon>
        <taxon>Oikopleuridae</taxon>
        <taxon>Oikopleura</taxon>
    </lineage>
</organism>
<evidence type="ECO:0000259" key="6">
    <source>
        <dbReference type="PROSITE" id="PS51371"/>
    </source>
</evidence>
<evidence type="ECO:0000256" key="5">
    <source>
        <dbReference type="PROSITE-ProRule" id="PRU00703"/>
    </source>
</evidence>
<evidence type="ECO:0000256" key="2">
    <source>
        <dbReference type="ARBA" id="ARBA00022723"/>
    </source>
</evidence>
<dbReference type="InterPro" id="IPR013785">
    <property type="entry name" value="Aldolase_TIM"/>
</dbReference>
<dbReference type="InterPro" id="IPR001093">
    <property type="entry name" value="IMP_DH_GMPRt"/>
</dbReference>
<evidence type="ECO:0000313" key="7">
    <source>
        <dbReference type="EMBL" id="CAG5088088.1"/>
    </source>
</evidence>
<keyword evidence="4 5" id="KW-0129">CBS domain</keyword>
<gene>
    <name evidence="7" type="ORF">OKIOD_LOCUS3284</name>
</gene>
<evidence type="ECO:0000256" key="1">
    <source>
        <dbReference type="ARBA" id="ARBA00005502"/>
    </source>
</evidence>
<keyword evidence="2" id="KW-0479">Metal-binding</keyword>
<proteinExistence type="inferred from homology"/>
<accession>A0ABN7RXH1</accession>
<dbReference type="Gene3D" id="3.20.20.70">
    <property type="entry name" value="Aldolase class I"/>
    <property type="match status" value="1"/>
</dbReference>
<feature type="domain" description="CBS" evidence="6">
    <location>
        <begin position="45"/>
        <end position="96"/>
    </location>
</feature>
<dbReference type="PANTHER" id="PTHR11911:SF111">
    <property type="entry name" value="INOSINE-5'-MONOPHOSPHATE DEHYDROGENASE"/>
    <property type="match status" value="1"/>
</dbReference>
<dbReference type="PROSITE" id="PS51371">
    <property type="entry name" value="CBS"/>
    <property type="match status" value="1"/>
</dbReference>